<organism evidence="3 4">
    <name type="scientific">Mesorhabditis spiculigera</name>
    <dbReference type="NCBI Taxonomy" id="96644"/>
    <lineage>
        <taxon>Eukaryota</taxon>
        <taxon>Metazoa</taxon>
        <taxon>Ecdysozoa</taxon>
        <taxon>Nematoda</taxon>
        <taxon>Chromadorea</taxon>
        <taxon>Rhabditida</taxon>
        <taxon>Rhabditina</taxon>
        <taxon>Rhabditomorpha</taxon>
        <taxon>Rhabditoidea</taxon>
        <taxon>Rhabditidae</taxon>
        <taxon>Mesorhabditinae</taxon>
        <taxon>Mesorhabditis</taxon>
    </lineage>
</organism>
<proteinExistence type="inferred from homology"/>
<dbReference type="GO" id="GO:0016491">
    <property type="term" value="F:oxidoreductase activity"/>
    <property type="evidence" value="ECO:0007669"/>
    <property type="project" value="UniProtKB-KW"/>
</dbReference>
<evidence type="ECO:0000256" key="1">
    <source>
        <dbReference type="ARBA" id="ARBA00023002"/>
    </source>
</evidence>
<evidence type="ECO:0000313" key="3">
    <source>
        <dbReference type="EMBL" id="CAJ0579446.1"/>
    </source>
</evidence>
<dbReference type="EMBL" id="CATQJA010002657">
    <property type="protein sequence ID" value="CAJ0579446.1"/>
    <property type="molecule type" value="Genomic_DNA"/>
</dbReference>
<dbReference type="PROSITE" id="PS00061">
    <property type="entry name" value="ADH_SHORT"/>
    <property type="match status" value="1"/>
</dbReference>
<accession>A0AA36D2H5</accession>
<sequence>MSLAGQIALVTGASRGIGRGIALQLGQAGATVYVTGRQPKNSDATKHDKYELPSLEKTAREINERGGKGIAVYCDHGDMENVKQLFEQIDKENAGQLDILVNNAYSAVTAIFDGTGQKFYEQAPEVWDEVNNVGLRNHYYCTVYAARMMVKRDKGLIVNISSPGGLRYLFNIPYGVGKEALDRMSADTAKELKAKKVTVVSLWPGAVKTELVTGMQKEDTSGRNAQVAKMFAEGETIEYPGLAVVHLANDPHRLNLTGFTLVTADLGDRYGFVDIDGRRPPNLRSVSRLLSYGGFTNLSGWVPDWVRLPGWYMWAANSRL</sequence>
<dbReference type="PRINTS" id="PR00081">
    <property type="entry name" value="GDHRDH"/>
</dbReference>
<name>A0AA36D2H5_9BILA</name>
<dbReference type="InterPro" id="IPR002347">
    <property type="entry name" value="SDR_fam"/>
</dbReference>
<dbReference type="SUPFAM" id="SSF51735">
    <property type="entry name" value="NAD(P)-binding Rossmann-fold domains"/>
    <property type="match status" value="1"/>
</dbReference>
<gene>
    <name evidence="3" type="ORF">MSPICULIGERA_LOCUS17665</name>
</gene>
<dbReference type="Proteomes" id="UP001177023">
    <property type="component" value="Unassembled WGS sequence"/>
</dbReference>
<dbReference type="InterPro" id="IPR020904">
    <property type="entry name" value="Sc_DH/Rdtase_CS"/>
</dbReference>
<dbReference type="Pfam" id="PF00106">
    <property type="entry name" value="adh_short"/>
    <property type="match status" value="1"/>
</dbReference>
<dbReference type="Gene3D" id="3.40.50.720">
    <property type="entry name" value="NAD(P)-binding Rossmann-like Domain"/>
    <property type="match status" value="1"/>
</dbReference>
<dbReference type="PANTHER" id="PTHR44147:SF2">
    <property type="entry name" value="DEHYDROGENASE_REDUCTASE SDR FAMILY MEMBER 1"/>
    <property type="match status" value="1"/>
</dbReference>
<dbReference type="PRINTS" id="PR00080">
    <property type="entry name" value="SDRFAMILY"/>
</dbReference>
<evidence type="ECO:0008006" key="5">
    <source>
        <dbReference type="Google" id="ProtNLM"/>
    </source>
</evidence>
<evidence type="ECO:0000256" key="2">
    <source>
        <dbReference type="RuleBase" id="RU000363"/>
    </source>
</evidence>
<protein>
    <recommendedName>
        <fullName evidence="5">Dehydrogenase/reductase SDR family member 1</fullName>
    </recommendedName>
</protein>
<dbReference type="InterPro" id="IPR036291">
    <property type="entry name" value="NAD(P)-bd_dom_sf"/>
</dbReference>
<comment type="similarity">
    <text evidence="2">Belongs to the short-chain dehydrogenases/reductases (SDR) family.</text>
</comment>
<keyword evidence="1" id="KW-0560">Oxidoreductase</keyword>
<dbReference type="PANTHER" id="PTHR44147">
    <property type="entry name" value="DEHYDROGENASE/REDUCTASE SDR FAMILY MEMBER 1"/>
    <property type="match status" value="1"/>
</dbReference>
<dbReference type="AlphaFoldDB" id="A0AA36D2H5"/>
<comment type="caution">
    <text evidence="3">The sequence shown here is derived from an EMBL/GenBank/DDBJ whole genome shotgun (WGS) entry which is preliminary data.</text>
</comment>
<evidence type="ECO:0000313" key="4">
    <source>
        <dbReference type="Proteomes" id="UP001177023"/>
    </source>
</evidence>
<feature type="non-terminal residue" evidence="3">
    <location>
        <position position="320"/>
    </location>
</feature>
<reference evidence="3" key="1">
    <citation type="submission" date="2023-06" db="EMBL/GenBank/DDBJ databases">
        <authorList>
            <person name="Delattre M."/>
        </authorList>
    </citation>
    <scope>NUCLEOTIDE SEQUENCE</scope>
    <source>
        <strain evidence="3">AF72</strain>
    </source>
</reference>
<keyword evidence="4" id="KW-1185">Reference proteome</keyword>